<keyword evidence="2" id="KW-1185">Reference proteome</keyword>
<evidence type="ECO:0000313" key="2">
    <source>
        <dbReference type="Proteomes" id="UP000183496"/>
    </source>
</evidence>
<accession>A0AAJ4W6B8</accession>
<proteinExistence type="predicted"/>
<dbReference type="KEGG" id="mpw:MPR_1876"/>
<sequence>MSQLDAKQFPIVKVIIQSVNEGHDQDQYFNDYEALLKTGKKFVMINEVSAPDVKDTKSNKDHMKKMNLWMKKNREELRNNVLAMIQVEPNEEKRQVAIDFKEIFFKYWGHELFVVSTAEEALVLANEKLLIVNK</sequence>
<comment type="caution">
    <text evidence="1">The sequence shown here is derived from an EMBL/GenBank/DDBJ whole genome shotgun (WGS) entry which is preliminary data.</text>
</comment>
<reference evidence="1 2" key="1">
    <citation type="submission" date="2016-10" db="EMBL/GenBank/DDBJ databases">
        <authorList>
            <person name="Varghese N."/>
            <person name="Submissions S."/>
        </authorList>
    </citation>
    <scope>NUCLEOTIDE SEQUENCE [LARGE SCALE GENOMIC DNA]</scope>
    <source>
        <strain evidence="2">DSM 19823 / KCTC 23066 / CCTCC M 208030 / D25</strain>
    </source>
</reference>
<dbReference type="RefSeq" id="WP_041891895.1">
    <property type="nucleotide sequence ID" value="NZ_CP010817.1"/>
</dbReference>
<protein>
    <submittedName>
        <fullName evidence="1">Uncharacterized protein</fullName>
    </submittedName>
</protein>
<dbReference type="Proteomes" id="UP000183496">
    <property type="component" value="Unassembled WGS sequence"/>
</dbReference>
<name>A0AAJ4W6B8_MYRPR</name>
<gene>
    <name evidence="1" type="ORF">SAMN04488089_11658</name>
</gene>
<dbReference type="AlphaFoldDB" id="A0AAJ4W6B8"/>
<dbReference type="EMBL" id="FOFY01000016">
    <property type="protein sequence ID" value="SER45753.1"/>
    <property type="molecule type" value="Genomic_DNA"/>
</dbReference>
<organism evidence="1 2">
    <name type="scientific">Myroides profundi</name>
    <dbReference type="NCBI Taxonomy" id="480520"/>
    <lineage>
        <taxon>Bacteria</taxon>
        <taxon>Pseudomonadati</taxon>
        <taxon>Bacteroidota</taxon>
        <taxon>Flavobacteriia</taxon>
        <taxon>Flavobacteriales</taxon>
        <taxon>Flavobacteriaceae</taxon>
        <taxon>Myroides</taxon>
    </lineage>
</organism>
<evidence type="ECO:0000313" key="1">
    <source>
        <dbReference type="EMBL" id="SER45753.1"/>
    </source>
</evidence>